<feature type="transmembrane region" description="Helical" evidence="10">
    <location>
        <begin position="353"/>
        <end position="373"/>
    </location>
</feature>
<accession>M1Q0Z9</accession>
<name>M1Q0Z9_9ZZZZ</name>
<evidence type="ECO:0000256" key="4">
    <source>
        <dbReference type="ARBA" id="ARBA00022692"/>
    </source>
</evidence>
<feature type="transmembrane region" description="Helical" evidence="10">
    <location>
        <begin position="97"/>
        <end position="121"/>
    </location>
</feature>
<keyword evidence="5 12" id="KW-0378">Hydrolase</keyword>
<feature type="transmembrane region" description="Helical" evidence="10">
    <location>
        <begin position="402"/>
        <end position="421"/>
    </location>
</feature>
<dbReference type="PROSITE" id="PS50106">
    <property type="entry name" value="PDZ"/>
    <property type="match status" value="1"/>
</dbReference>
<gene>
    <name evidence="12" type="ORF">FLSS-4_0026</name>
</gene>
<proteinExistence type="predicted"/>
<dbReference type="AlphaFoldDB" id="M1Q0Z9"/>
<feature type="domain" description="PDZ" evidence="11">
    <location>
        <begin position="195"/>
        <end position="257"/>
    </location>
</feature>
<dbReference type="CDD" id="cd06163">
    <property type="entry name" value="S2P-M50_PDZ_RseP-like"/>
    <property type="match status" value="1"/>
</dbReference>
<dbReference type="InterPro" id="IPR004387">
    <property type="entry name" value="Pept_M50_Zn"/>
</dbReference>
<keyword evidence="3" id="KW-0645">Protease</keyword>
<comment type="cofactor">
    <cofactor evidence="1">
        <name>Zn(2+)</name>
        <dbReference type="ChEBI" id="CHEBI:29105"/>
    </cofactor>
</comment>
<dbReference type="GO" id="GO:0006508">
    <property type="term" value="P:proteolysis"/>
    <property type="evidence" value="ECO:0007669"/>
    <property type="project" value="UniProtKB-KW"/>
</dbReference>
<keyword evidence="9 10" id="KW-0472">Membrane</keyword>
<dbReference type="EC" id="3.4.24.-" evidence="12"/>
<dbReference type="GO" id="GO:0004222">
    <property type="term" value="F:metalloendopeptidase activity"/>
    <property type="evidence" value="ECO:0007669"/>
    <property type="project" value="InterPro"/>
</dbReference>
<dbReference type="SMART" id="SM00228">
    <property type="entry name" value="PDZ"/>
    <property type="match status" value="2"/>
</dbReference>
<evidence type="ECO:0000256" key="8">
    <source>
        <dbReference type="ARBA" id="ARBA00023049"/>
    </source>
</evidence>
<dbReference type="EMBL" id="JX684076">
    <property type="protein sequence ID" value="AGF92907.1"/>
    <property type="molecule type" value="Genomic_DNA"/>
</dbReference>
<dbReference type="GO" id="GO:0016020">
    <property type="term" value="C:membrane"/>
    <property type="evidence" value="ECO:0007669"/>
    <property type="project" value="UniProtKB-SubCell"/>
</dbReference>
<evidence type="ECO:0000256" key="3">
    <source>
        <dbReference type="ARBA" id="ARBA00022670"/>
    </source>
</evidence>
<sequence length="429" mass="46462">MTTVLLFLAVLSFLIAIHEAGHLVSAKLAGVWVHEYSIGFGPSLISKKIKETTYSLKPIPFGGYVRMAGEDVGEDADQDEKVPEDRKFYSQTPWTKMLISVSGPAMNVIAAVLVMIIAVGLTGTPRVSIYGLMENSPSEGKLMPGDQIVSIEGERIDSINEIDTVIPNDSSQNLRVVVSRAGEEKEFTVTPKYYEEQGKYMLGVQLGTAMTNEVTEVEDDSLLGKSGLKPGDRIVEINGRPVTDGASIVNAFDGLKEGEPVSVTVDRDGETLNISAEPENPEELFAGIFLDTLRNPVGPGAAITRGVNQIKTIVVLTYQGIRMIIKGQIGAGEAVTGPVGIANLLGQSARRGIYSLFFMISLISLNLGIINMVPFPALDGSRIGYATYELIRGKPIPPEKEGLINSIGFFILIGLMIFITYRDIIRFFT</sequence>
<dbReference type="PANTHER" id="PTHR42837:SF2">
    <property type="entry name" value="MEMBRANE METALLOPROTEASE ARASP2, CHLOROPLASTIC-RELATED"/>
    <property type="match status" value="1"/>
</dbReference>
<evidence type="ECO:0000256" key="7">
    <source>
        <dbReference type="ARBA" id="ARBA00022989"/>
    </source>
</evidence>
<dbReference type="PANTHER" id="PTHR42837">
    <property type="entry name" value="REGULATOR OF SIGMA-E PROTEASE RSEP"/>
    <property type="match status" value="1"/>
</dbReference>
<dbReference type="Pfam" id="PF02163">
    <property type="entry name" value="Peptidase_M50"/>
    <property type="match status" value="1"/>
</dbReference>
<evidence type="ECO:0000256" key="10">
    <source>
        <dbReference type="SAM" id="Phobius"/>
    </source>
</evidence>
<keyword evidence="4 10" id="KW-0812">Transmembrane</keyword>
<evidence type="ECO:0000256" key="5">
    <source>
        <dbReference type="ARBA" id="ARBA00022801"/>
    </source>
</evidence>
<dbReference type="InterPro" id="IPR036034">
    <property type="entry name" value="PDZ_sf"/>
</dbReference>
<dbReference type="Gene3D" id="2.30.42.10">
    <property type="match status" value="2"/>
</dbReference>
<evidence type="ECO:0000256" key="1">
    <source>
        <dbReference type="ARBA" id="ARBA00001947"/>
    </source>
</evidence>
<dbReference type="InterPro" id="IPR041489">
    <property type="entry name" value="PDZ_6"/>
</dbReference>
<keyword evidence="8" id="KW-0482">Metalloprotease</keyword>
<protein>
    <submittedName>
        <fullName evidence="12">Peptidase M50, putative membrane-associated zinc metallopeptidase</fullName>
        <ecNumber evidence="12">3.4.24.-</ecNumber>
    </submittedName>
</protein>
<evidence type="ECO:0000313" key="12">
    <source>
        <dbReference type="EMBL" id="AGF92907.1"/>
    </source>
</evidence>
<evidence type="ECO:0000256" key="9">
    <source>
        <dbReference type="ARBA" id="ARBA00023136"/>
    </source>
</evidence>
<comment type="subcellular location">
    <subcellularLocation>
        <location evidence="2">Membrane</location>
        <topology evidence="2">Multi-pass membrane protein</topology>
    </subcellularLocation>
</comment>
<reference evidence="12" key="1">
    <citation type="journal article" date="2013" name="Syst. Appl. Microbiol.">
        <title>New insights into the archaeal diversity of a hypersaline microbial mat obtained by a metagenomic approach.</title>
        <authorList>
            <person name="Lopez-Lopez A."/>
            <person name="Richter M."/>
            <person name="Pena A."/>
            <person name="Tamames J."/>
            <person name="Rossello-Mora R."/>
        </authorList>
    </citation>
    <scope>NUCLEOTIDE SEQUENCE</scope>
</reference>
<dbReference type="SUPFAM" id="SSF50156">
    <property type="entry name" value="PDZ domain-like"/>
    <property type="match status" value="2"/>
</dbReference>
<dbReference type="NCBIfam" id="TIGR00054">
    <property type="entry name" value="RIP metalloprotease RseP"/>
    <property type="match status" value="1"/>
</dbReference>
<dbReference type="Pfam" id="PF17820">
    <property type="entry name" value="PDZ_6"/>
    <property type="match status" value="1"/>
</dbReference>
<dbReference type="InterPro" id="IPR001478">
    <property type="entry name" value="PDZ"/>
</dbReference>
<keyword evidence="7 10" id="KW-1133">Transmembrane helix</keyword>
<evidence type="ECO:0000256" key="6">
    <source>
        <dbReference type="ARBA" id="ARBA00022833"/>
    </source>
</evidence>
<keyword evidence="6" id="KW-0862">Zinc</keyword>
<evidence type="ECO:0000256" key="2">
    <source>
        <dbReference type="ARBA" id="ARBA00004141"/>
    </source>
</evidence>
<evidence type="ECO:0000259" key="11">
    <source>
        <dbReference type="PROSITE" id="PS50106"/>
    </source>
</evidence>
<organism evidence="12">
    <name type="scientific">uncultured organism</name>
    <dbReference type="NCBI Taxonomy" id="155900"/>
    <lineage>
        <taxon>unclassified sequences</taxon>
        <taxon>environmental samples</taxon>
    </lineage>
</organism>
<dbReference type="InterPro" id="IPR008915">
    <property type="entry name" value="Peptidase_M50"/>
</dbReference>